<reference evidence="1 2" key="1">
    <citation type="submission" date="2019-07" db="EMBL/GenBank/DDBJ databases">
        <title>Genomic Encyclopedia of Type Strains, Phase I: the one thousand microbial genomes (KMG-I) project.</title>
        <authorList>
            <person name="Kyrpides N."/>
        </authorList>
    </citation>
    <scope>NUCLEOTIDE SEQUENCE [LARGE SCALE GENOMIC DNA]</scope>
    <source>
        <strain evidence="1 2">DSM 375</strain>
    </source>
</reference>
<dbReference type="AlphaFoldDB" id="A0A562HYH9"/>
<dbReference type="InterPro" id="IPR012106">
    <property type="entry name" value="Phage_Mu_Gp1"/>
</dbReference>
<name>A0A562HYH9_9GAMM</name>
<dbReference type="EMBL" id="VLKG01000017">
    <property type="protein sequence ID" value="TWH63847.1"/>
    <property type="molecule type" value="Genomic_DNA"/>
</dbReference>
<evidence type="ECO:0000313" key="2">
    <source>
        <dbReference type="Proteomes" id="UP000319627"/>
    </source>
</evidence>
<proteinExistence type="predicted"/>
<comment type="caution">
    <text evidence="1">The sequence shown here is derived from an EMBL/GenBank/DDBJ whole genome shotgun (WGS) entry which is preliminary data.</text>
</comment>
<dbReference type="Pfam" id="PF10123">
    <property type="entry name" value="Mu-like_Pro"/>
    <property type="match status" value="1"/>
</dbReference>
<gene>
    <name evidence="1" type="ORF">LX59_03011</name>
</gene>
<organism evidence="1 2">
    <name type="scientific">Azomonas agilis</name>
    <dbReference type="NCBI Taxonomy" id="116849"/>
    <lineage>
        <taxon>Bacteria</taxon>
        <taxon>Pseudomonadati</taxon>
        <taxon>Pseudomonadota</taxon>
        <taxon>Gammaproteobacteria</taxon>
        <taxon>Pseudomonadales</taxon>
        <taxon>Pseudomonadaceae</taxon>
        <taxon>Azomonas</taxon>
    </lineage>
</organism>
<dbReference type="Proteomes" id="UP000319627">
    <property type="component" value="Unassembled WGS sequence"/>
</dbReference>
<sequence length="223" mass="24425">MTYHLAALNQVVASGKAFRILPAGAFSSNDGRPGDGRSWMLSADRGQAIAALAAQRSNDFVIDYEHQTLKPGQKNPAAGWFKALEMRPDGLYVTDPRWTDEAKSLIQAQQYRYISPVFSYHPETLEVMSLHSLALTNNPALLGLTDLSRVALTDQSSADGCFAALDAQTRDLLERMTGMPLEQAAAEQQARVQVPPAPQGIIEEDWRKLYHVLGDSLLAEGTI</sequence>
<protein>
    <submittedName>
        <fullName evidence="1">Mu-like prophage I protein</fullName>
    </submittedName>
</protein>
<accession>A0A562HYH9</accession>
<evidence type="ECO:0000313" key="1">
    <source>
        <dbReference type="EMBL" id="TWH63847.1"/>
    </source>
</evidence>
<keyword evidence="2" id="KW-1185">Reference proteome</keyword>
<dbReference type="RefSeq" id="WP_144573279.1">
    <property type="nucleotide sequence ID" value="NZ_VLKG01000017.1"/>
</dbReference>
<dbReference type="OrthoDB" id="2043985at2"/>